<gene>
    <name evidence="8" type="ORF">LU635_00615</name>
</gene>
<evidence type="ECO:0000313" key="8">
    <source>
        <dbReference type="EMBL" id="MCG9970120.1"/>
    </source>
</evidence>
<evidence type="ECO:0000256" key="4">
    <source>
        <dbReference type="PROSITE-ProRule" id="PRU00473"/>
    </source>
</evidence>
<dbReference type="SUPFAM" id="SSF48452">
    <property type="entry name" value="TPR-like"/>
    <property type="match status" value="1"/>
</dbReference>
<dbReference type="Pfam" id="PF07676">
    <property type="entry name" value="PD40"/>
    <property type="match status" value="1"/>
</dbReference>
<feature type="region of interest" description="Disordered" evidence="5">
    <location>
        <begin position="522"/>
        <end position="558"/>
    </location>
</feature>
<keyword evidence="6" id="KW-0732">Signal</keyword>
<dbReference type="InterPro" id="IPR006665">
    <property type="entry name" value="OmpA-like"/>
</dbReference>
<dbReference type="Gene3D" id="3.30.1330.60">
    <property type="entry name" value="OmpA-like domain"/>
    <property type="match status" value="1"/>
</dbReference>
<name>A0A9X1UU75_9FLAO</name>
<dbReference type="PANTHER" id="PTHR30329:SF21">
    <property type="entry name" value="LIPOPROTEIN YIAD-RELATED"/>
    <property type="match status" value="1"/>
</dbReference>
<comment type="subcellular location">
    <subcellularLocation>
        <location evidence="1">Cell outer membrane</location>
    </subcellularLocation>
</comment>
<evidence type="ECO:0000256" key="6">
    <source>
        <dbReference type="SAM" id="SignalP"/>
    </source>
</evidence>
<protein>
    <submittedName>
        <fullName evidence="8">OmpA family protein</fullName>
    </submittedName>
</protein>
<dbReference type="InterPro" id="IPR011990">
    <property type="entry name" value="TPR-like_helical_dom_sf"/>
</dbReference>
<dbReference type="InterPro" id="IPR036737">
    <property type="entry name" value="OmpA-like_sf"/>
</dbReference>
<evidence type="ECO:0000256" key="5">
    <source>
        <dbReference type="SAM" id="MobiDB-lite"/>
    </source>
</evidence>
<accession>A0A9X1UU75</accession>
<dbReference type="GO" id="GO:0009279">
    <property type="term" value="C:cell outer membrane"/>
    <property type="evidence" value="ECO:0007669"/>
    <property type="project" value="UniProtKB-SubCell"/>
</dbReference>
<feature type="domain" description="OmpA-like" evidence="7">
    <location>
        <begin position="417"/>
        <end position="539"/>
    </location>
</feature>
<dbReference type="SUPFAM" id="SSF103088">
    <property type="entry name" value="OmpA-like"/>
    <property type="match status" value="1"/>
</dbReference>
<dbReference type="Gene3D" id="1.25.40.10">
    <property type="entry name" value="Tetratricopeptide repeat domain"/>
    <property type="match status" value="1"/>
</dbReference>
<evidence type="ECO:0000256" key="2">
    <source>
        <dbReference type="ARBA" id="ARBA00023136"/>
    </source>
</evidence>
<dbReference type="AlphaFoldDB" id="A0A9X1UU75"/>
<keyword evidence="3" id="KW-0998">Cell outer membrane</keyword>
<feature type="chain" id="PRO_5040754579" evidence="6">
    <location>
        <begin position="20"/>
        <end position="558"/>
    </location>
</feature>
<keyword evidence="2 4" id="KW-0472">Membrane</keyword>
<comment type="caution">
    <text evidence="8">The sequence shown here is derived from an EMBL/GenBank/DDBJ whole genome shotgun (WGS) entry which is preliminary data.</text>
</comment>
<dbReference type="PROSITE" id="PS51123">
    <property type="entry name" value="OMPA_2"/>
    <property type="match status" value="1"/>
</dbReference>
<dbReference type="InterPro" id="IPR050330">
    <property type="entry name" value="Bact_OuterMem_StrucFunc"/>
</dbReference>
<evidence type="ECO:0000313" key="9">
    <source>
        <dbReference type="Proteomes" id="UP001139344"/>
    </source>
</evidence>
<dbReference type="CDD" id="cd07185">
    <property type="entry name" value="OmpA_C-like"/>
    <property type="match status" value="1"/>
</dbReference>
<dbReference type="Pfam" id="PF00691">
    <property type="entry name" value="OmpA"/>
    <property type="match status" value="1"/>
</dbReference>
<reference evidence="8" key="1">
    <citation type="submission" date="2021-12" db="EMBL/GenBank/DDBJ databases">
        <title>Description of Gramella crocea sp. nov., a new bacterium isolated from activated sludge.</title>
        <authorList>
            <person name="Zhang X."/>
        </authorList>
    </citation>
    <scope>NUCLEOTIDE SEQUENCE</scope>
    <source>
        <strain evidence="8">YB25</strain>
    </source>
</reference>
<feature type="compositionally biased region" description="Acidic residues" evidence="5">
    <location>
        <begin position="548"/>
        <end position="558"/>
    </location>
</feature>
<dbReference type="SUPFAM" id="SSF82171">
    <property type="entry name" value="DPP6 N-terminal domain-like"/>
    <property type="match status" value="1"/>
</dbReference>
<dbReference type="InterPro" id="IPR011659">
    <property type="entry name" value="WD40"/>
</dbReference>
<evidence type="ECO:0000256" key="3">
    <source>
        <dbReference type="ARBA" id="ARBA00023237"/>
    </source>
</evidence>
<keyword evidence="9" id="KW-1185">Reference proteome</keyword>
<dbReference type="PRINTS" id="PR01021">
    <property type="entry name" value="OMPADOMAIN"/>
</dbReference>
<feature type="signal peptide" evidence="6">
    <location>
        <begin position="1"/>
        <end position="19"/>
    </location>
</feature>
<dbReference type="EMBL" id="JAJSON010000004">
    <property type="protein sequence ID" value="MCG9970120.1"/>
    <property type="molecule type" value="Genomic_DNA"/>
</dbReference>
<evidence type="ECO:0000256" key="1">
    <source>
        <dbReference type="ARBA" id="ARBA00004442"/>
    </source>
</evidence>
<evidence type="ECO:0000259" key="7">
    <source>
        <dbReference type="PROSITE" id="PS51123"/>
    </source>
</evidence>
<organism evidence="8 9">
    <name type="scientific">Christiangramia crocea</name>
    <dbReference type="NCBI Taxonomy" id="2904124"/>
    <lineage>
        <taxon>Bacteria</taxon>
        <taxon>Pseudomonadati</taxon>
        <taxon>Bacteroidota</taxon>
        <taxon>Flavobacteriia</taxon>
        <taxon>Flavobacteriales</taxon>
        <taxon>Flavobacteriaceae</taxon>
        <taxon>Christiangramia</taxon>
    </lineage>
</organism>
<proteinExistence type="predicted"/>
<feature type="compositionally biased region" description="Polar residues" evidence="5">
    <location>
        <begin position="522"/>
        <end position="543"/>
    </location>
</feature>
<dbReference type="Proteomes" id="UP001139344">
    <property type="component" value="Unassembled WGS sequence"/>
</dbReference>
<sequence length="558" mass="63042">MKKLYSTLLIISISITAFAQKSDIRDGNKFFAQAAYIDAADAYENVNDKSQEVLQNLGDSYFYTNQMQNAAEVYELLFLRHSGNIEPEYQFKYAHALMAVGNYVKADEYMNQVTGENWNHEEFADELDTLVPHKFKYDQVMNNQSSSDFGIAFYGDRVAFASTRNQERPIYPWNKLPTLDLYSAAMNDEGEMSDIVLFSDAINTDQHESSATFSQDGNVMFFDRTNADRVKNEEDVRIAHISLYRAEKVDGEWTNIEKLPFSSEEYSVEHPSLSADGSKLYFASDMPGGSGSFDLYVVDVNEDGTYGSPQNLGPGVNTAHREQFPFISEEDILYFASDGHQGFGNLDIYRTEGDFSETENLGASINSGHDDFAFVIKEGDEEGFFASNRRGTDNLYQFVREENEIIEAPTVTDETSGQDIIPIDGSKIYFDFDKSTIKPESEPVLDSVVTYMNDYPKIKVKVESHADARGTDQYNMDLSERRAASTVDYLVEHGIDRSRLTSEGFGESRPVNDCTEPTGCTSEQYAKNRRSTFVVSNNGNSTNRDMEENPEMENEEEN</sequence>
<dbReference type="RefSeq" id="WP_240095253.1">
    <property type="nucleotide sequence ID" value="NZ_JAJSON010000004.1"/>
</dbReference>
<dbReference type="PANTHER" id="PTHR30329">
    <property type="entry name" value="STATOR ELEMENT OF FLAGELLAR MOTOR COMPLEX"/>
    <property type="match status" value="1"/>
</dbReference>
<dbReference type="InterPro" id="IPR006664">
    <property type="entry name" value="OMP_bac"/>
</dbReference>